<reference evidence="3" key="1">
    <citation type="submission" date="2013-02" db="EMBL/GenBank/DDBJ databases">
        <authorList>
            <person name="Hughes D."/>
        </authorList>
    </citation>
    <scope>NUCLEOTIDE SEQUENCE</scope>
    <source>
        <strain>Durham</strain>
        <strain evidence="3">NC isolate 2 -- Noor lab</strain>
    </source>
</reference>
<dbReference type="AlphaFoldDB" id="T1GGC4"/>
<name>T1GGC4_MEGSC</name>
<dbReference type="EMBL" id="CAQQ02391455">
    <property type="status" value="NOT_ANNOTATED_CDS"/>
    <property type="molecule type" value="Genomic_DNA"/>
</dbReference>
<organism evidence="2 3">
    <name type="scientific">Megaselia scalaris</name>
    <name type="common">Humpbacked fly</name>
    <name type="synonym">Phora scalaris</name>
    <dbReference type="NCBI Taxonomy" id="36166"/>
    <lineage>
        <taxon>Eukaryota</taxon>
        <taxon>Metazoa</taxon>
        <taxon>Ecdysozoa</taxon>
        <taxon>Arthropoda</taxon>
        <taxon>Hexapoda</taxon>
        <taxon>Insecta</taxon>
        <taxon>Pterygota</taxon>
        <taxon>Neoptera</taxon>
        <taxon>Endopterygota</taxon>
        <taxon>Diptera</taxon>
        <taxon>Brachycera</taxon>
        <taxon>Muscomorpha</taxon>
        <taxon>Platypezoidea</taxon>
        <taxon>Phoridae</taxon>
        <taxon>Megaseliini</taxon>
        <taxon>Megaselia</taxon>
    </lineage>
</organism>
<dbReference type="HOGENOM" id="CLU_042850_0_0_1"/>
<proteinExistence type="predicted"/>
<feature type="chain" id="PRO_5004588273" description="Neuropeptide-like 1" evidence="1">
    <location>
        <begin position="21"/>
        <end position="282"/>
    </location>
</feature>
<reference evidence="2" key="2">
    <citation type="submission" date="2015-06" db="UniProtKB">
        <authorList>
            <consortium name="EnsemblMetazoa"/>
        </authorList>
    </citation>
    <scope>IDENTIFICATION</scope>
</reference>
<dbReference type="Proteomes" id="UP000015102">
    <property type="component" value="Unassembled WGS sequence"/>
</dbReference>
<evidence type="ECO:0008006" key="4">
    <source>
        <dbReference type="Google" id="ProtNLM"/>
    </source>
</evidence>
<keyword evidence="1" id="KW-0732">Signal</keyword>
<evidence type="ECO:0000313" key="3">
    <source>
        <dbReference type="Proteomes" id="UP000015102"/>
    </source>
</evidence>
<feature type="signal peptide" evidence="1">
    <location>
        <begin position="1"/>
        <end position="20"/>
    </location>
</feature>
<evidence type="ECO:0000313" key="2">
    <source>
        <dbReference type="EnsemblMetazoa" id="MESCA002439-PA"/>
    </source>
</evidence>
<evidence type="ECO:0000256" key="1">
    <source>
        <dbReference type="SAM" id="SignalP"/>
    </source>
</evidence>
<keyword evidence="3" id="KW-1185">Reference proteome</keyword>
<dbReference type="EnsemblMetazoa" id="MESCA002439-RA">
    <property type="protein sequence ID" value="MESCA002439-PA"/>
    <property type="gene ID" value="MESCA002439"/>
</dbReference>
<sequence length="282" mass="32310">MHSFLAAWIALCVLCYGVKSEIDNENINTYDLQEIIEQLFNPSPEYELHSLALRNQLKRILENEREFGKNQYFLGYPNVDEGIRRTTTGQNVINKRYLGSIVRQGFSPRFNYSPYSAKRSLATLAKNGQLPTQKPEDSVDEQNDWTEKRNVAALARGGVLGKRNIGTLARDYQLPAGKRDMETFLPYLPYYQKRMWAPTKRKRNLGALKGSTVHGSSPKRFVAYEDYQDGGEEAPFYDPIAAYVDDDSAYNNMDTSENKEKRFLGRVMPPTRATSTTHRSRL</sequence>
<protein>
    <recommendedName>
        <fullName evidence="4">Neuropeptide-like 1</fullName>
    </recommendedName>
</protein>
<accession>T1GGC4</accession>